<reference evidence="10" key="1">
    <citation type="submission" date="2022-07" db="EMBL/GenBank/DDBJ databases">
        <title>Ectorhizobium quercum gen.nov., sp. nov.</title>
        <authorList>
            <person name="Ma T."/>
            <person name="Li Y."/>
        </authorList>
    </citation>
    <scope>NUCLEOTIDE SEQUENCE</scope>
    <source>
        <strain evidence="10">BDR2-2</strain>
    </source>
</reference>
<comment type="catalytic activity">
    <reaction evidence="1">
        <text>a myo-inositol phosphate + H2O = myo-inositol + phosphate</text>
        <dbReference type="Rhea" id="RHEA:24056"/>
        <dbReference type="ChEBI" id="CHEBI:15377"/>
        <dbReference type="ChEBI" id="CHEBI:17268"/>
        <dbReference type="ChEBI" id="CHEBI:43474"/>
        <dbReference type="ChEBI" id="CHEBI:84139"/>
        <dbReference type="EC" id="3.1.3.25"/>
    </reaction>
</comment>
<dbReference type="Gene3D" id="3.30.540.10">
    <property type="entry name" value="Fructose-1,6-Bisphosphatase, subunit A, domain 1"/>
    <property type="match status" value="1"/>
</dbReference>
<feature type="binding site" evidence="9">
    <location>
        <position position="93"/>
    </location>
    <ligand>
        <name>Mg(2+)</name>
        <dbReference type="ChEBI" id="CHEBI:18420"/>
        <label>2</label>
    </ligand>
</feature>
<dbReference type="Pfam" id="PF00459">
    <property type="entry name" value="Inositol_P"/>
    <property type="match status" value="1"/>
</dbReference>
<dbReference type="GO" id="GO:0008934">
    <property type="term" value="F:inositol monophosphate 1-phosphatase activity"/>
    <property type="evidence" value="ECO:0007669"/>
    <property type="project" value="TreeGrafter"/>
</dbReference>
<keyword evidence="11" id="KW-1185">Reference proteome</keyword>
<feature type="binding site" evidence="9">
    <location>
        <position position="92"/>
    </location>
    <ligand>
        <name>Mg(2+)</name>
        <dbReference type="ChEBI" id="CHEBI:18420"/>
        <label>1</label>
        <note>catalytic</note>
    </ligand>
</feature>
<comment type="caution">
    <text evidence="10">The sequence shown here is derived from an EMBL/GenBank/DDBJ whole genome shotgun (WGS) entry which is preliminary data.</text>
</comment>
<comment type="similarity">
    <text evidence="3">Belongs to the inositol monophosphatase superfamily.</text>
</comment>
<sequence>MPNEFPDDLRFSLARDIIHDAARLALASFADLSSLDVEEKQNGQDVVSETDKAVERLIRARVAEAFPGDGVLGEEQGLDAGTSGFLWVVDPIDGTSCFVHGLDQWCISIAVMKGEETLLGVIFRPTTQDLFAARLGGGAFLNGRPMRVDTRAGIATGLLGVGANFRVPRRSVTDFIDVLLEAGGMFIRNGSGALMLAEVASGRLAGYYEPHINAWDCMAGLLMIREAGGWTAPFPTAGEALLRGGPVIGCAPQVRQDLTDLVGKSLERAGQNP</sequence>
<dbReference type="PRINTS" id="PR00377">
    <property type="entry name" value="IMPHPHTASES"/>
</dbReference>
<accession>A0AAE3N2V2</accession>
<organism evidence="10 11">
    <name type="scientific">Ectorhizobium quercum</name>
    <dbReference type="NCBI Taxonomy" id="2965071"/>
    <lineage>
        <taxon>Bacteria</taxon>
        <taxon>Pseudomonadati</taxon>
        <taxon>Pseudomonadota</taxon>
        <taxon>Alphaproteobacteria</taxon>
        <taxon>Hyphomicrobiales</taxon>
        <taxon>Rhizobiaceae</taxon>
        <taxon>Ectorhizobium</taxon>
    </lineage>
</organism>
<comment type="cofactor">
    <cofactor evidence="2 9">
        <name>Mg(2+)</name>
        <dbReference type="ChEBI" id="CHEBI:18420"/>
    </cofactor>
</comment>
<evidence type="ECO:0000256" key="1">
    <source>
        <dbReference type="ARBA" id="ARBA00001033"/>
    </source>
</evidence>
<dbReference type="FunFam" id="3.30.540.10:FF:000003">
    <property type="entry name" value="Inositol-1-monophosphatase"/>
    <property type="match status" value="1"/>
</dbReference>
<feature type="binding site" evidence="9">
    <location>
        <position position="90"/>
    </location>
    <ligand>
        <name>Mg(2+)</name>
        <dbReference type="ChEBI" id="CHEBI:18420"/>
        <label>2</label>
    </ligand>
</feature>
<dbReference type="PROSITE" id="PS00629">
    <property type="entry name" value="IMP_1"/>
    <property type="match status" value="1"/>
</dbReference>
<evidence type="ECO:0000256" key="3">
    <source>
        <dbReference type="ARBA" id="ARBA00009759"/>
    </source>
</evidence>
<gene>
    <name evidence="10" type="ORF">NOF55_14295</name>
</gene>
<feature type="binding site" evidence="9">
    <location>
        <position position="74"/>
    </location>
    <ligand>
        <name>Mg(2+)</name>
        <dbReference type="ChEBI" id="CHEBI:18420"/>
        <label>1</label>
        <note>catalytic</note>
    </ligand>
</feature>
<evidence type="ECO:0000313" key="11">
    <source>
        <dbReference type="Proteomes" id="UP001208771"/>
    </source>
</evidence>
<dbReference type="Proteomes" id="UP001208771">
    <property type="component" value="Unassembled WGS sequence"/>
</dbReference>
<evidence type="ECO:0000256" key="9">
    <source>
        <dbReference type="PIRSR" id="PIRSR600760-2"/>
    </source>
</evidence>
<evidence type="ECO:0000256" key="5">
    <source>
        <dbReference type="ARBA" id="ARBA00019784"/>
    </source>
</evidence>
<evidence type="ECO:0000256" key="7">
    <source>
        <dbReference type="ARBA" id="ARBA00022801"/>
    </source>
</evidence>
<dbReference type="GO" id="GO:0006020">
    <property type="term" value="P:inositol metabolic process"/>
    <property type="evidence" value="ECO:0007669"/>
    <property type="project" value="TreeGrafter"/>
</dbReference>
<dbReference type="AlphaFoldDB" id="A0AAE3N2V2"/>
<evidence type="ECO:0000256" key="8">
    <source>
        <dbReference type="ARBA" id="ARBA00022842"/>
    </source>
</evidence>
<proteinExistence type="inferred from homology"/>
<dbReference type="RefSeq" id="WP_306412062.1">
    <property type="nucleotide sequence ID" value="NZ_JANFPI010000004.1"/>
</dbReference>
<feature type="binding site" evidence="9">
    <location>
        <position position="216"/>
    </location>
    <ligand>
        <name>Mg(2+)</name>
        <dbReference type="ChEBI" id="CHEBI:18420"/>
        <label>1</label>
        <note>catalytic</note>
    </ligand>
</feature>
<dbReference type="EMBL" id="JANFPI010000004">
    <property type="protein sequence ID" value="MCX8998280.1"/>
    <property type="molecule type" value="Genomic_DNA"/>
</dbReference>
<keyword evidence="8 9" id="KW-0460">Magnesium</keyword>
<keyword evidence="7" id="KW-0378">Hydrolase</keyword>
<dbReference type="GO" id="GO:0007165">
    <property type="term" value="P:signal transduction"/>
    <property type="evidence" value="ECO:0007669"/>
    <property type="project" value="TreeGrafter"/>
</dbReference>
<keyword evidence="6 9" id="KW-0479">Metal-binding</keyword>
<evidence type="ECO:0000256" key="4">
    <source>
        <dbReference type="ARBA" id="ARBA00013106"/>
    </source>
</evidence>
<dbReference type="GO" id="GO:0046872">
    <property type="term" value="F:metal ion binding"/>
    <property type="evidence" value="ECO:0007669"/>
    <property type="project" value="UniProtKB-KW"/>
</dbReference>
<dbReference type="EC" id="3.1.3.25" evidence="4"/>
<dbReference type="PANTHER" id="PTHR20854:SF4">
    <property type="entry name" value="INOSITOL-1-MONOPHOSPHATASE-RELATED"/>
    <property type="match status" value="1"/>
</dbReference>
<name>A0AAE3N2V2_9HYPH</name>
<evidence type="ECO:0000256" key="2">
    <source>
        <dbReference type="ARBA" id="ARBA00001946"/>
    </source>
</evidence>
<dbReference type="SUPFAM" id="SSF56655">
    <property type="entry name" value="Carbohydrate phosphatase"/>
    <property type="match status" value="1"/>
</dbReference>
<evidence type="ECO:0000313" key="10">
    <source>
        <dbReference type="EMBL" id="MCX8998280.1"/>
    </source>
</evidence>
<evidence type="ECO:0000256" key="6">
    <source>
        <dbReference type="ARBA" id="ARBA00022723"/>
    </source>
</evidence>
<dbReference type="InterPro" id="IPR020583">
    <property type="entry name" value="Inositol_monoP_metal-BS"/>
</dbReference>
<dbReference type="PANTHER" id="PTHR20854">
    <property type="entry name" value="INOSITOL MONOPHOSPHATASE"/>
    <property type="match status" value="1"/>
</dbReference>
<protein>
    <recommendedName>
        <fullName evidence="5">Inositol-1-monophosphatase</fullName>
        <ecNumber evidence="4">3.1.3.25</ecNumber>
    </recommendedName>
</protein>
<dbReference type="Gene3D" id="3.40.190.80">
    <property type="match status" value="1"/>
</dbReference>
<dbReference type="InterPro" id="IPR000760">
    <property type="entry name" value="Inositol_monophosphatase-like"/>
</dbReference>